<gene>
    <name evidence="2" type="ORF">SteCoe_22575</name>
</gene>
<dbReference type="Proteomes" id="UP000187209">
    <property type="component" value="Unassembled WGS sequence"/>
</dbReference>
<keyword evidence="1" id="KW-1133">Transmembrane helix</keyword>
<accession>A0A1R2BMG3</accession>
<comment type="caution">
    <text evidence="2">The sequence shown here is derived from an EMBL/GenBank/DDBJ whole genome shotgun (WGS) entry which is preliminary data.</text>
</comment>
<sequence>MDFEQIEIQKTQLKAAMKNEFKLIKQGSKVLISVGIVLEILWFIFWLLDYLSIFMFCVPFILFITIGYCGLKPKKTFWGVWLNGSLYLLMFTMCFLLLISVILFVIAIVSIFKECDYNICSSNQNEGSIEFIISSILIVFSSVIATLCWFMLNASDRYKMNYTYFTRISRRYSIRSQVIDNF</sequence>
<feature type="transmembrane region" description="Helical" evidence="1">
    <location>
        <begin position="53"/>
        <end position="71"/>
    </location>
</feature>
<keyword evidence="1" id="KW-0812">Transmembrane</keyword>
<dbReference type="EMBL" id="MPUH01000558">
    <property type="protein sequence ID" value="OMJ77745.1"/>
    <property type="molecule type" value="Genomic_DNA"/>
</dbReference>
<proteinExistence type="predicted"/>
<evidence type="ECO:0000256" key="1">
    <source>
        <dbReference type="SAM" id="Phobius"/>
    </source>
</evidence>
<evidence type="ECO:0000313" key="3">
    <source>
        <dbReference type="Proteomes" id="UP000187209"/>
    </source>
</evidence>
<feature type="transmembrane region" description="Helical" evidence="1">
    <location>
        <begin position="86"/>
        <end position="111"/>
    </location>
</feature>
<feature type="transmembrane region" description="Helical" evidence="1">
    <location>
        <begin position="30"/>
        <end position="47"/>
    </location>
</feature>
<evidence type="ECO:0000313" key="2">
    <source>
        <dbReference type="EMBL" id="OMJ77745.1"/>
    </source>
</evidence>
<organism evidence="2 3">
    <name type="scientific">Stentor coeruleus</name>
    <dbReference type="NCBI Taxonomy" id="5963"/>
    <lineage>
        <taxon>Eukaryota</taxon>
        <taxon>Sar</taxon>
        <taxon>Alveolata</taxon>
        <taxon>Ciliophora</taxon>
        <taxon>Postciliodesmatophora</taxon>
        <taxon>Heterotrichea</taxon>
        <taxon>Heterotrichida</taxon>
        <taxon>Stentoridae</taxon>
        <taxon>Stentor</taxon>
    </lineage>
</organism>
<dbReference type="AlphaFoldDB" id="A0A1R2BMG3"/>
<keyword evidence="3" id="KW-1185">Reference proteome</keyword>
<name>A0A1R2BMG3_9CILI</name>
<keyword evidence="1" id="KW-0472">Membrane</keyword>
<protein>
    <submittedName>
        <fullName evidence="2">Uncharacterized protein</fullName>
    </submittedName>
</protein>
<feature type="transmembrane region" description="Helical" evidence="1">
    <location>
        <begin position="131"/>
        <end position="152"/>
    </location>
</feature>
<reference evidence="2 3" key="1">
    <citation type="submission" date="2016-11" db="EMBL/GenBank/DDBJ databases">
        <title>The macronuclear genome of Stentor coeruleus: a giant cell with tiny introns.</title>
        <authorList>
            <person name="Slabodnick M."/>
            <person name="Ruby J.G."/>
            <person name="Reiff S.B."/>
            <person name="Swart E.C."/>
            <person name="Gosai S."/>
            <person name="Prabakaran S."/>
            <person name="Witkowska E."/>
            <person name="Larue G.E."/>
            <person name="Fisher S."/>
            <person name="Freeman R.M."/>
            <person name="Gunawardena J."/>
            <person name="Chu W."/>
            <person name="Stover N.A."/>
            <person name="Gregory B.D."/>
            <person name="Nowacki M."/>
            <person name="Derisi J."/>
            <person name="Roy S.W."/>
            <person name="Marshall W.F."/>
            <person name="Sood P."/>
        </authorList>
    </citation>
    <scope>NUCLEOTIDE SEQUENCE [LARGE SCALE GENOMIC DNA]</scope>
    <source>
        <strain evidence="2">WM001</strain>
    </source>
</reference>